<sequence>MKKGILLLVSILVITTSCFAAKKSWLEQANESIKSNAYSKIDSMLVYHKNSLIFESYYGRFNENTLHRTHSTFKSINGLLALIAFDQKILQANEFVLPLLKRFGEPKALDSRKKLLRVEHLLDMTSGLDCDEAPGGVGPSHEWGVDEGPTPFEYSLNIRMKNKPGASWHYCSANSFLLAAVISAALERANRENIFEFAHRYLFAPLEIEKNNYRLRTSHDGQFLMGQGNSNFKSKDLAKFGLVVLNKGIWRGKRIVSEASINELYQANEKINWSWTDEIPEHPASQTLYGNQWYQTTFEVKGEKVTSLHSWGNGGQFIFVVPKLEAVVVFTGSNQGNIKRQKQPFDIMYRYVLPDLMSR</sequence>
<dbReference type="InterPro" id="IPR050789">
    <property type="entry name" value="Diverse_Enzym_Activities"/>
</dbReference>
<feature type="chain" id="PRO_5021757474" evidence="1">
    <location>
        <begin position="21"/>
        <end position="359"/>
    </location>
</feature>
<dbReference type="PROSITE" id="PS51257">
    <property type="entry name" value="PROKAR_LIPOPROTEIN"/>
    <property type="match status" value="1"/>
</dbReference>
<dbReference type="InterPro" id="IPR012338">
    <property type="entry name" value="Beta-lactam/transpept-like"/>
</dbReference>
<feature type="domain" description="Beta-lactamase-related" evidence="2">
    <location>
        <begin position="43"/>
        <end position="335"/>
    </location>
</feature>
<gene>
    <name evidence="3" type="ORF">FLL46_20880</name>
</gene>
<dbReference type="GO" id="GO:0016787">
    <property type="term" value="F:hydrolase activity"/>
    <property type="evidence" value="ECO:0007669"/>
    <property type="project" value="UniProtKB-KW"/>
</dbReference>
<dbReference type="RefSeq" id="WP_142933343.1">
    <property type="nucleotide sequence ID" value="NZ_ML660169.1"/>
</dbReference>
<dbReference type="Proteomes" id="UP000315439">
    <property type="component" value="Unassembled WGS sequence"/>
</dbReference>
<protein>
    <submittedName>
        <fullName evidence="3">Serine hydrolase</fullName>
    </submittedName>
</protein>
<keyword evidence="4" id="KW-1185">Reference proteome</keyword>
<dbReference type="Pfam" id="PF00144">
    <property type="entry name" value="Beta-lactamase"/>
    <property type="match status" value="1"/>
</dbReference>
<dbReference type="EMBL" id="VIKS01000013">
    <property type="protein sequence ID" value="TQV84857.1"/>
    <property type="molecule type" value="Genomic_DNA"/>
</dbReference>
<organism evidence="3 4">
    <name type="scientific">Aliikangiella coralliicola</name>
    <dbReference type="NCBI Taxonomy" id="2592383"/>
    <lineage>
        <taxon>Bacteria</taxon>
        <taxon>Pseudomonadati</taxon>
        <taxon>Pseudomonadota</taxon>
        <taxon>Gammaproteobacteria</taxon>
        <taxon>Oceanospirillales</taxon>
        <taxon>Pleioneaceae</taxon>
        <taxon>Aliikangiella</taxon>
    </lineage>
</organism>
<comment type="caution">
    <text evidence="3">The sequence shown here is derived from an EMBL/GenBank/DDBJ whole genome shotgun (WGS) entry which is preliminary data.</text>
</comment>
<name>A0A545U5W3_9GAMM</name>
<dbReference type="SUPFAM" id="SSF56601">
    <property type="entry name" value="beta-lactamase/transpeptidase-like"/>
    <property type="match status" value="1"/>
</dbReference>
<dbReference type="AlphaFoldDB" id="A0A545U5W3"/>
<evidence type="ECO:0000256" key="1">
    <source>
        <dbReference type="SAM" id="SignalP"/>
    </source>
</evidence>
<dbReference type="InterPro" id="IPR001466">
    <property type="entry name" value="Beta-lactam-related"/>
</dbReference>
<dbReference type="PANTHER" id="PTHR43283">
    <property type="entry name" value="BETA-LACTAMASE-RELATED"/>
    <property type="match status" value="1"/>
</dbReference>
<evidence type="ECO:0000313" key="4">
    <source>
        <dbReference type="Proteomes" id="UP000315439"/>
    </source>
</evidence>
<keyword evidence="3" id="KW-0378">Hydrolase</keyword>
<evidence type="ECO:0000313" key="3">
    <source>
        <dbReference type="EMBL" id="TQV84857.1"/>
    </source>
</evidence>
<accession>A0A545U5W3</accession>
<reference evidence="3 4" key="1">
    <citation type="submission" date="2019-07" db="EMBL/GenBank/DDBJ databases">
        <title>Draft genome for Aliikangiella sp. M105.</title>
        <authorList>
            <person name="Wang G."/>
        </authorList>
    </citation>
    <scope>NUCLEOTIDE SEQUENCE [LARGE SCALE GENOMIC DNA]</scope>
    <source>
        <strain evidence="3 4">M105</strain>
    </source>
</reference>
<keyword evidence="1" id="KW-0732">Signal</keyword>
<dbReference type="PANTHER" id="PTHR43283:SF7">
    <property type="entry name" value="BETA-LACTAMASE-RELATED DOMAIN-CONTAINING PROTEIN"/>
    <property type="match status" value="1"/>
</dbReference>
<evidence type="ECO:0000259" key="2">
    <source>
        <dbReference type="Pfam" id="PF00144"/>
    </source>
</evidence>
<dbReference type="OrthoDB" id="9814204at2"/>
<proteinExistence type="predicted"/>
<feature type="signal peptide" evidence="1">
    <location>
        <begin position="1"/>
        <end position="20"/>
    </location>
</feature>
<dbReference type="Gene3D" id="3.40.710.10">
    <property type="entry name" value="DD-peptidase/beta-lactamase superfamily"/>
    <property type="match status" value="1"/>
</dbReference>